<dbReference type="InterPro" id="IPR009078">
    <property type="entry name" value="Ferritin-like_SF"/>
</dbReference>
<name>A0AAN1XWW7_UNVUL</name>
<accession>A0AAN1XWW7</accession>
<dbReference type="GO" id="GO:0016491">
    <property type="term" value="F:oxidoreductase activity"/>
    <property type="evidence" value="ECO:0007669"/>
    <property type="project" value="InterPro"/>
</dbReference>
<dbReference type="KEGG" id="vab:WPS_10580"/>
<reference evidence="1 2" key="1">
    <citation type="journal article" date="2022" name="ISME Commun">
        <title>Vulcanimicrobium alpinus gen. nov. sp. nov., the first cultivated representative of the candidate phylum 'Eremiobacterota', is a metabolically versatile aerobic anoxygenic phototroph.</title>
        <authorList>
            <person name="Yabe S."/>
            <person name="Muto K."/>
            <person name="Abe K."/>
            <person name="Yokota A."/>
            <person name="Staudigel H."/>
            <person name="Tebo B.M."/>
        </authorList>
    </citation>
    <scope>NUCLEOTIDE SEQUENCE [LARGE SCALE GENOMIC DNA]</scope>
    <source>
        <strain evidence="1 2">WC8-2</strain>
    </source>
</reference>
<protein>
    <recommendedName>
        <fullName evidence="3">Ferritin-like domain-containing protein</fullName>
    </recommendedName>
</protein>
<proteinExistence type="predicted"/>
<dbReference type="RefSeq" id="WP_317996804.1">
    <property type="nucleotide sequence ID" value="NZ_AP025523.1"/>
</dbReference>
<keyword evidence="2" id="KW-1185">Reference proteome</keyword>
<dbReference type="InterPro" id="IPR012348">
    <property type="entry name" value="RNR-like"/>
</dbReference>
<evidence type="ECO:0008006" key="3">
    <source>
        <dbReference type="Google" id="ProtNLM"/>
    </source>
</evidence>
<sequence>MALTAPQQSQLVVPTGGFTPYPEVPQPNIFPMEWRVETPKLAELYERSKRQVWNPADFPWETLRPEDFTEQQRLGIMYWYAVLANFDGSGPAVFAKATIHAFETHQEDPIRKCFFSITRDEMNHEEVCQRAIQKLVPGGPMDFEATSDLAKAAQNNIGWLYHNGGRYWTGYSASLAKYPLSVLFTSFLMGEVASSTLFFGMSKKATHPVFKELFKRVGQDEARHLAICLTVLEKDWPGLSDEYKHLITKQLRAGFVFLSMILWEPPSQFWEIPEYFLPNHRVLVQHARDAGLGVLTYDEQADNWRTALARVRAIVGEWGIAFPAIPELDLDGVDVSDIGPEDIIPVF</sequence>
<dbReference type="EMBL" id="AP025523">
    <property type="protein sequence ID" value="BDE05782.1"/>
    <property type="molecule type" value="Genomic_DNA"/>
</dbReference>
<evidence type="ECO:0000313" key="1">
    <source>
        <dbReference type="EMBL" id="BDE05782.1"/>
    </source>
</evidence>
<dbReference type="SUPFAM" id="SSF47240">
    <property type="entry name" value="Ferritin-like"/>
    <property type="match status" value="1"/>
</dbReference>
<evidence type="ECO:0000313" key="2">
    <source>
        <dbReference type="Proteomes" id="UP001317532"/>
    </source>
</evidence>
<dbReference type="Proteomes" id="UP001317532">
    <property type="component" value="Chromosome"/>
</dbReference>
<gene>
    <name evidence="1" type="ORF">WPS_10580</name>
</gene>
<dbReference type="Gene3D" id="1.10.620.20">
    <property type="entry name" value="Ribonucleotide Reductase, subunit A"/>
    <property type="match status" value="1"/>
</dbReference>
<dbReference type="AlphaFoldDB" id="A0AAN1XWW7"/>
<organism evidence="1 2">
    <name type="scientific">Vulcanimicrobium alpinum</name>
    <dbReference type="NCBI Taxonomy" id="3016050"/>
    <lineage>
        <taxon>Bacteria</taxon>
        <taxon>Bacillati</taxon>
        <taxon>Vulcanimicrobiota</taxon>
        <taxon>Vulcanimicrobiia</taxon>
        <taxon>Vulcanimicrobiales</taxon>
        <taxon>Vulcanimicrobiaceae</taxon>
        <taxon>Vulcanimicrobium</taxon>
    </lineage>
</organism>